<feature type="repeat" description="WD" evidence="5">
    <location>
        <begin position="202"/>
        <end position="244"/>
    </location>
</feature>
<feature type="repeat" description="WD" evidence="5">
    <location>
        <begin position="384"/>
        <end position="418"/>
    </location>
</feature>
<evidence type="ECO:0000313" key="7">
    <source>
        <dbReference type="EMBL" id="KIP10122.1"/>
    </source>
</evidence>
<gene>
    <name evidence="7" type="ORF">PHLGIDRAFT_11511</name>
</gene>
<dbReference type="InterPro" id="IPR001680">
    <property type="entry name" value="WD40_rpt"/>
</dbReference>
<evidence type="ECO:0000256" key="2">
    <source>
        <dbReference type="ARBA" id="ARBA00022574"/>
    </source>
</evidence>
<feature type="region of interest" description="Disordered" evidence="6">
    <location>
        <begin position="113"/>
        <end position="165"/>
    </location>
</feature>
<feature type="repeat" description="WD" evidence="5">
    <location>
        <begin position="480"/>
        <end position="521"/>
    </location>
</feature>
<dbReference type="PANTHER" id="PTHR22846">
    <property type="entry name" value="WD40 REPEAT PROTEIN"/>
    <property type="match status" value="1"/>
</dbReference>
<dbReference type="InterPro" id="IPR015943">
    <property type="entry name" value="WD40/YVTN_repeat-like_dom_sf"/>
</dbReference>
<dbReference type="HOGENOM" id="CLU_007609_1_1_1"/>
<dbReference type="Pfam" id="PF08513">
    <property type="entry name" value="LisH"/>
    <property type="match status" value="1"/>
</dbReference>
<dbReference type="InterPro" id="IPR019775">
    <property type="entry name" value="WD40_repeat_CS"/>
</dbReference>
<dbReference type="InterPro" id="IPR036322">
    <property type="entry name" value="WD40_repeat_dom_sf"/>
</dbReference>
<evidence type="ECO:0000256" key="6">
    <source>
        <dbReference type="SAM" id="MobiDB-lite"/>
    </source>
</evidence>
<dbReference type="SMART" id="SM00667">
    <property type="entry name" value="LisH"/>
    <property type="match status" value="1"/>
</dbReference>
<dbReference type="PANTHER" id="PTHR22846:SF2">
    <property type="entry name" value="F-BOX-LIKE_WD REPEAT-CONTAINING PROTEIN EBI"/>
    <property type="match status" value="1"/>
</dbReference>
<evidence type="ECO:0000313" key="8">
    <source>
        <dbReference type="Proteomes" id="UP000053257"/>
    </source>
</evidence>
<keyword evidence="8" id="KW-1185">Reference proteome</keyword>
<dbReference type="Proteomes" id="UP000053257">
    <property type="component" value="Unassembled WGS sequence"/>
</dbReference>
<dbReference type="Gene3D" id="1.20.960.30">
    <property type="match status" value="1"/>
</dbReference>
<comment type="subcellular location">
    <subcellularLocation>
        <location evidence="1">Nucleus</location>
    </subcellularLocation>
</comment>
<evidence type="ECO:0008006" key="9">
    <source>
        <dbReference type="Google" id="ProtNLM"/>
    </source>
</evidence>
<dbReference type="InterPro" id="IPR045183">
    <property type="entry name" value="Ebi-like"/>
</dbReference>
<evidence type="ECO:0000256" key="3">
    <source>
        <dbReference type="ARBA" id="ARBA00022737"/>
    </source>
</evidence>
<dbReference type="InterPro" id="IPR020472">
    <property type="entry name" value="WD40_PAC1"/>
</dbReference>
<dbReference type="PROSITE" id="PS50082">
    <property type="entry name" value="WD_REPEATS_2"/>
    <property type="match status" value="5"/>
</dbReference>
<reference evidence="7 8" key="1">
    <citation type="journal article" date="2014" name="PLoS Genet.">
        <title>Analysis of the Phlebiopsis gigantea genome, transcriptome and secretome provides insight into its pioneer colonization strategies of wood.</title>
        <authorList>
            <person name="Hori C."/>
            <person name="Ishida T."/>
            <person name="Igarashi K."/>
            <person name="Samejima M."/>
            <person name="Suzuki H."/>
            <person name="Master E."/>
            <person name="Ferreira P."/>
            <person name="Ruiz-Duenas F.J."/>
            <person name="Held B."/>
            <person name="Canessa P."/>
            <person name="Larrondo L.F."/>
            <person name="Schmoll M."/>
            <person name="Druzhinina I.S."/>
            <person name="Kubicek C.P."/>
            <person name="Gaskell J.A."/>
            <person name="Kersten P."/>
            <person name="St John F."/>
            <person name="Glasner J."/>
            <person name="Sabat G."/>
            <person name="Splinter BonDurant S."/>
            <person name="Syed K."/>
            <person name="Yadav J."/>
            <person name="Mgbeahuruike A.C."/>
            <person name="Kovalchuk A."/>
            <person name="Asiegbu F.O."/>
            <person name="Lackner G."/>
            <person name="Hoffmeister D."/>
            <person name="Rencoret J."/>
            <person name="Gutierrez A."/>
            <person name="Sun H."/>
            <person name="Lindquist E."/>
            <person name="Barry K."/>
            <person name="Riley R."/>
            <person name="Grigoriev I.V."/>
            <person name="Henrissat B."/>
            <person name="Kues U."/>
            <person name="Berka R.M."/>
            <person name="Martinez A.T."/>
            <person name="Covert S.F."/>
            <person name="Blanchette R.A."/>
            <person name="Cullen D."/>
        </authorList>
    </citation>
    <scope>NUCLEOTIDE SEQUENCE [LARGE SCALE GENOMIC DNA]</scope>
    <source>
        <strain evidence="7 8">11061_1 CR5-6</strain>
    </source>
</reference>
<dbReference type="GO" id="GO:0003714">
    <property type="term" value="F:transcription corepressor activity"/>
    <property type="evidence" value="ECO:0007669"/>
    <property type="project" value="InterPro"/>
</dbReference>
<accession>A0A0C3SBL2</accession>
<name>A0A0C3SBL2_PHLG1</name>
<dbReference type="InterPro" id="IPR006594">
    <property type="entry name" value="LisH"/>
</dbReference>
<keyword evidence="3" id="KW-0677">Repeat</keyword>
<dbReference type="GO" id="GO:0006357">
    <property type="term" value="P:regulation of transcription by RNA polymerase II"/>
    <property type="evidence" value="ECO:0007669"/>
    <property type="project" value="TreeGrafter"/>
</dbReference>
<evidence type="ECO:0000256" key="4">
    <source>
        <dbReference type="ARBA" id="ARBA00023242"/>
    </source>
</evidence>
<keyword evidence="4" id="KW-0539">Nucleus</keyword>
<evidence type="ECO:0000256" key="5">
    <source>
        <dbReference type="PROSITE-ProRule" id="PRU00221"/>
    </source>
</evidence>
<dbReference type="InterPro" id="IPR011044">
    <property type="entry name" value="Quino_amine_DH_bsu"/>
</dbReference>
<feature type="compositionally biased region" description="Basic and acidic residues" evidence="6">
    <location>
        <begin position="134"/>
        <end position="145"/>
    </location>
</feature>
<organism evidence="7 8">
    <name type="scientific">Phlebiopsis gigantea (strain 11061_1 CR5-6)</name>
    <name type="common">White-rot fungus</name>
    <name type="synonym">Peniophora gigantea</name>
    <dbReference type="NCBI Taxonomy" id="745531"/>
    <lineage>
        <taxon>Eukaryota</taxon>
        <taxon>Fungi</taxon>
        <taxon>Dikarya</taxon>
        <taxon>Basidiomycota</taxon>
        <taxon>Agaricomycotina</taxon>
        <taxon>Agaricomycetes</taxon>
        <taxon>Polyporales</taxon>
        <taxon>Phanerochaetaceae</taxon>
        <taxon>Phlebiopsis</taxon>
    </lineage>
</organism>
<dbReference type="STRING" id="745531.A0A0C3SBL2"/>
<dbReference type="AlphaFoldDB" id="A0A0C3SBL2"/>
<sequence>MTATAPFMITADEVNCLIHSYFQDSGFVHSAFVLRAEGHLEGSQHYGKHIPRGELIELLSKALLYSEAEAHWKGNAMTNNCKASFSILDKHVCSLDPNIPATVTFHPPVIEVTEPTANSTSEKRKASTPPAPEDIPKEKRARTEEMEVDSVASAEPYPLQESAPATMTLAVPAHDGSGRVREVERRFKWYKGIRVLSDVGLLRGHNSEVFVCAWNPVRKELLGTGSKDTVINIWQLHDKDPSEEDITPTSDSPLTFAYLNNSDQGDLTSLDWNPDGTLLAAGSYDTYLRVCDASGKLYFAESMQKGPVFATRFSPTGQYLLTASIDGSVCVWDIPKKALYKQYHIHENCCLDVEWLTDDIFVSCGVDLLIHVMKLGVDNPLETLSGHIDEVNQLKCNPRRTLLASCSDDGTARVWDIEAIKLGKPFNKKVLMLEGHSSTVSSIAWCPWDQHSIDDVLATSSLDGTARLWNTTTGECLRVFQHHKAAVYTLAFSPDGRLFATAGADGYLYVYDVKSKELKWSWHSTTESPAVFEIDWQQFGNVNRIAMALESGLVGVVDITQIPEVYL</sequence>
<dbReference type="PROSITE" id="PS50294">
    <property type="entry name" value="WD_REPEATS_REGION"/>
    <property type="match status" value="5"/>
</dbReference>
<keyword evidence="2 5" id="KW-0853">WD repeat</keyword>
<dbReference type="PROSITE" id="PS50896">
    <property type="entry name" value="LISH"/>
    <property type="match status" value="1"/>
</dbReference>
<dbReference type="SUPFAM" id="SSF50969">
    <property type="entry name" value="YVTN repeat-like/Quinoprotein amine dehydrogenase"/>
    <property type="match status" value="1"/>
</dbReference>
<dbReference type="EMBL" id="KN840458">
    <property type="protein sequence ID" value="KIP10122.1"/>
    <property type="molecule type" value="Genomic_DNA"/>
</dbReference>
<dbReference type="PRINTS" id="PR00320">
    <property type="entry name" value="GPROTEINBRPT"/>
</dbReference>
<dbReference type="Gene3D" id="2.130.10.10">
    <property type="entry name" value="YVTN repeat-like/Quinoprotein amine dehydrogenase"/>
    <property type="match status" value="1"/>
</dbReference>
<evidence type="ECO:0000256" key="1">
    <source>
        <dbReference type="ARBA" id="ARBA00004123"/>
    </source>
</evidence>
<dbReference type="PROSITE" id="PS00678">
    <property type="entry name" value="WD_REPEATS_1"/>
    <property type="match status" value="3"/>
</dbReference>
<feature type="repeat" description="WD" evidence="5">
    <location>
        <begin position="301"/>
        <end position="342"/>
    </location>
</feature>
<protein>
    <recommendedName>
        <fullName evidence="9">LisH domain-containing protein</fullName>
    </recommendedName>
</protein>
<proteinExistence type="predicted"/>
<dbReference type="GO" id="GO:0000118">
    <property type="term" value="C:histone deacetylase complex"/>
    <property type="evidence" value="ECO:0007669"/>
    <property type="project" value="TreeGrafter"/>
</dbReference>
<dbReference type="CDD" id="cd00200">
    <property type="entry name" value="WD40"/>
    <property type="match status" value="1"/>
</dbReference>
<dbReference type="SUPFAM" id="SSF50978">
    <property type="entry name" value="WD40 repeat-like"/>
    <property type="match status" value="1"/>
</dbReference>
<dbReference type="OrthoDB" id="1367865at2759"/>
<dbReference type="SMART" id="SM00320">
    <property type="entry name" value="WD40"/>
    <property type="match status" value="7"/>
</dbReference>
<dbReference type="Pfam" id="PF00400">
    <property type="entry name" value="WD40"/>
    <property type="match status" value="6"/>
</dbReference>
<feature type="repeat" description="WD" evidence="5">
    <location>
        <begin position="433"/>
        <end position="479"/>
    </location>
</feature>